<dbReference type="OrthoDB" id="2328643at2759"/>
<proteinExistence type="predicted"/>
<accession>A0A9P6PMF3</accession>
<evidence type="ECO:0000313" key="3">
    <source>
        <dbReference type="Proteomes" id="UP000726737"/>
    </source>
</evidence>
<comment type="caution">
    <text evidence="2">The sequence shown here is derived from an EMBL/GenBank/DDBJ whole genome shotgun (WGS) entry which is preliminary data.</text>
</comment>
<feature type="compositionally biased region" description="Gly residues" evidence="1">
    <location>
        <begin position="91"/>
        <end position="102"/>
    </location>
</feature>
<evidence type="ECO:0000313" key="2">
    <source>
        <dbReference type="EMBL" id="KAG0249409.1"/>
    </source>
</evidence>
<dbReference type="Proteomes" id="UP000726737">
    <property type="component" value="Unassembled WGS sequence"/>
</dbReference>
<reference evidence="2" key="1">
    <citation type="journal article" date="2020" name="Fungal Divers.">
        <title>Resolving the Mortierellaceae phylogeny through synthesis of multi-gene phylogenetics and phylogenomics.</title>
        <authorList>
            <person name="Vandepol N."/>
            <person name="Liber J."/>
            <person name="Desiro A."/>
            <person name="Na H."/>
            <person name="Kennedy M."/>
            <person name="Barry K."/>
            <person name="Grigoriev I.V."/>
            <person name="Miller A.N."/>
            <person name="O'Donnell K."/>
            <person name="Stajich J.E."/>
            <person name="Bonito G."/>
        </authorList>
    </citation>
    <scope>NUCLEOTIDE SEQUENCE</scope>
    <source>
        <strain evidence="2">KOD948</strain>
    </source>
</reference>
<organism evidence="2 3">
    <name type="scientific">Mortierella polycephala</name>
    <dbReference type="NCBI Taxonomy" id="41804"/>
    <lineage>
        <taxon>Eukaryota</taxon>
        <taxon>Fungi</taxon>
        <taxon>Fungi incertae sedis</taxon>
        <taxon>Mucoromycota</taxon>
        <taxon>Mortierellomycotina</taxon>
        <taxon>Mortierellomycetes</taxon>
        <taxon>Mortierellales</taxon>
        <taxon>Mortierellaceae</taxon>
        <taxon>Mortierella</taxon>
    </lineage>
</organism>
<evidence type="ECO:0000256" key="1">
    <source>
        <dbReference type="SAM" id="MobiDB-lite"/>
    </source>
</evidence>
<sequence length="150" mass="16044">MSIFNNQYSSGTGSSSCTCEDCSRYKAPPSYEQSSDTTNIPPSHFQQPNNTSGSTMSTAASATSHPTTYLARRPSAAANSATSPKMQPAGFGLGTSGPGGGARIPPMMQPHQRRASFEFHNRERIQLRVIVKDPVLAVGVRLPVIVEILF</sequence>
<protein>
    <submittedName>
        <fullName evidence="2">Uncharacterized protein</fullName>
    </submittedName>
</protein>
<feature type="compositionally biased region" description="Polar residues" evidence="1">
    <location>
        <begin position="31"/>
        <end position="50"/>
    </location>
</feature>
<name>A0A9P6PMF3_9FUNG</name>
<feature type="compositionally biased region" description="Low complexity" evidence="1">
    <location>
        <begin position="51"/>
        <end position="68"/>
    </location>
</feature>
<dbReference type="AlphaFoldDB" id="A0A9P6PMF3"/>
<dbReference type="EMBL" id="JAAAJA010000826">
    <property type="protein sequence ID" value="KAG0249409.1"/>
    <property type="molecule type" value="Genomic_DNA"/>
</dbReference>
<gene>
    <name evidence="2" type="ORF">BG011_009332</name>
</gene>
<keyword evidence="3" id="KW-1185">Reference proteome</keyword>
<feature type="region of interest" description="Disordered" evidence="1">
    <location>
        <begin position="28"/>
        <end position="103"/>
    </location>
</feature>